<proteinExistence type="inferred from homology"/>
<keyword evidence="6" id="KW-0963">Cytoplasm</keyword>
<comment type="subunit">
    <text evidence="6 8">Forms a cylinder of 14 subunits composed of two heptameric rings stacked back-to-back. Interacts with the co-chaperonin GroES.</text>
</comment>
<evidence type="ECO:0000313" key="10">
    <source>
        <dbReference type="EMBL" id="TSC97437.1"/>
    </source>
</evidence>
<dbReference type="NCBIfam" id="TIGR02348">
    <property type="entry name" value="GroEL"/>
    <property type="match status" value="1"/>
</dbReference>
<evidence type="ECO:0000256" key="2">
    <source>
        <dbReference type="ARBA" id="ARBA00022741"/>
    </source>
</evidence>
<keyword evidence="2 6" id="KW-0547">Nucleotide-binding</keyword>
<dbReference type="Proteomes" id="UP000318711">
    <property type="component" value="Unassembled WGS sequence"/>
</dbReference>
<dbReference type="FunFam" id="3.50.7.10:FF:000001">
    <property type="entry name" value="60 kDa chaperonin"/>
    <property type="match status" value="1"/>
</dbReference>
<dbReference type="GO" id="GO:0016853">
    <property type="term" value="F:isomerase activity"/>
    <property type="evidence" value="ECO:0007669"/>
    <property type="project" value="UniProtKB-KW"/>
</dbReference>
<feature type="region of interest" description="Disordered" evidence="9">
    <location>
        <begin position="523"/>
        <end position="542"/>
    </location>
</feature>
<evidence type="ECO:0000256" key="9">
    <source>
        <dbReference type="SAM" id="MobiDB-lite"/>
    </source>
</evidence>
<dbReference type="NCBIfam" id="NF009487">
    <property type="entry name" value="PRK12849.1"/>
    <property type="match status" value="1"/>
</dbReference>
<gene>
    <name evidence="6" type="primary">groEL</name>
    <name evidence="6" type="synonym">groL</name>
    <name evidence="10" type="ORF">CEN88_40</name>
</gene>
<evidence type="ECO:0000256" key="7">
    <source>
        <dbReference type="RuleBase" id="RU000418"/>
    </source>
</evidence>
<dbReference type="GO" id="GO:0005737">
    <property type="term" value="C:cytoplasm"/>
    <property type="evidence" value="ECO:0007669"/>
    <property type="project" value="UniProtKB-SubCell"/>
</dbReference>
<dbReference type="GO" id="GO:0051082">
    <property type="term" value="F:unfolded protein binding"/>
    <property type="evidence" value="ECO:0007669"/>
    <property type="project" value="UniProtKB-UniRule"/>
</dbReference>
<dbReference type="InterPro" id="IPR018370">
    <property type="entry name" value="Chaperonin_Cpn60_CS"/>
</dbReference>
<feature type="binding site" evidence="6">
    <location>
        <position position="414"/>
    </location>
    <ligand>
        <name>ATP</name>
        <dbReference type="ChEBI" id="CHEBI:30616"/>
    </ligand>
</feature>
<dbReference type="GO" id="GO:0005524">
    <property type="term" value="F:ATP binding"/>
    <property type="evidence" value="ECO:0007669"/>
    <property type="project" value="UniProtKB-UniRule"/>
</dbReference>
<evidence type="ECO:0000256" key="8">
    <source>
        <dbReference type="RuleBase" id="RU000419"/>
    </source>
</evidence>
<dbReference type="InterPro" id="IPR002423">
    <property type="entry name" value="Cpn60/GroEL/TCP-1"/>
</dbReference>
<dbReference type="EC" id="5.6.1.7" evidence="6"/>
<dbReference type="GO" id="GO:0042026">
    <property type="term" value="P:protein refolding"/>
    <property type="evidence" value="ECO:0007669"/>
    <property type="project" value="UniProtKB-UniRule"/>
</dbReference>
<name>A0A554LX44_9BACT</name>
<evidence type="ECO:0000256" key="1">
    <source>
        <dbReference type="ARBA" id="ARBA00006607"/>
    </source>
</evidence>
<dbReference type="SUPFAM" id="SSF52029">
    <property type="entry name" value="GroEL apical domain-like"/>
    <property type="match status" value="1"/>
</dbReference>
<evidence type="ECO:0000313" key="11">
    <source>
        <dbReference type="Proteomes" id="UP000318711"/>
    </source>
</evidence>
<evidence type="ECO:0000256" key="4">
    <source>
        <dbReference type="ARBA" id="ARBA00023186"/>
    </source>
</evidence>
<dbReference type="NCBIfam" id="NF000592">
    <property type="entry name" value="PRK00013.1"/>
    <property type="match status" value="1"/>
</dbReference>
<dbReference type="Gene3D" id="3.50.7.10">
    <property type="entry name" value="GroEL"/>
    <property type="match status" value="1"/>
</dbReference>
<dbReference type="CDD" id="cd03344">
    <property type="entry name" value="GroEL"/>
    <property type="match status" value="1"/>
</dbReference>
<feature type="binding site" evidence="6">
    <location>
        <position position="494"/>
    </location>
    <ligand>
        <name>ATP</name>
        <dbReference type="ChEBI" id="CHEBI:30616"/>
    </ligand>
</feature>
<dbReference type="InterPro" id="IPR001844">
    <property type="entry name" value="Cpn60/GroEL"/>
</dbReference>
<dbReference type="PROSITE" id="PS00296">
    <property type="entry name" value="CHAPERONINS_CPN60"/>
    <property type="match status" value="1"/>
</dbReference>
<protein>
    <recommendedName>
        <fullName evidence="6">Chaperonin GroEL</fullName>
        <ecNumber evidence="6">5.6.1.7</ecNumber>
    </recommendedName>
    <alternativeName>
        <fullName evidence="6">60 kDa chaperonin</fullName>
    </alternativeName>
    <alternativeName>
        <fullName evidence="6">Chaperonin-60</fullName>
        <shortName evidence="6">Cpn60</shortName>
    </alternativeName>
</protein>
<organism evidence="10 11">
    <name type="scientific">Candidatus Berkelbacteria bacterium Licking1014_2</name>
    <dbReference type="NCBI Taxonomy" id="2017146"/>
    <lineage>
        <taxon>Bacteria</taxon>
        <taxon>Candidatus Berkelbacteria</taxon>
    </lineage>
</organism>
<feature type="binding site" evidence="6">
    <location>
        <begin position="86"/>
        <end position="90"/>
    </location>
    <ligand>
        <name>ATP</name>
        <dbReference type="ChEBI" id="CHEBI:30616"/>
    </ligand>
</feature>
<comment type="caution">
    <text evidence="6">Lacks conserved residue(s) required for the propagation of feature annotation.</text>
</comment>
<comment type="caution">
    <text evidence="10">The sequence shown here is derived from an EMBL/GenBank/DDBJ whole genome shotgun (WGS) entry which is preliminary data.</text>
</comment>
<dbReference type="Pfam" id="PF00118">
    <property type="entry name" value="Cpn60_TCP1"/>
    <property type="match status" value="1"/>
</dbReference>
<keyword evidence="3 6" id="KW-0067">ATP-binding</keyword>
<feature type="binding site" evidence="6">
    <location>
        <begin position="29"/>
        <end position="32"/>
    </location>
    <ligand>
        <name>ATP</name>
        <dbReference type="ChEBI" id="CHEBI:30616"/>
    </ligand>
</feature>
<dbReference type="NCBIfam" id="NF009488">
    <property type="entry name" value="PRK12850.1"/>
    <property type="match status" value="1"/>
</dbReference>
<comment type="function">
    <text evidence="6 8">Together with its co-chaperonin GroES, plays an essential role in assisting protein folding. The GroEL-GroES system forms a nano-cage that allows encapsulation of the non-native substrate proteins and provides a physical environment optimized to promote and accelerate protein folding.</text>
</comment>
<dbReference type="InterPro" id="IPR027409">
    <property type="entry name" value="GroEL-like_apical_dom_sf"/>
</dbReference>
<dbReference type="Gene3D" id="1.10.560.10">
    <property type="entry name" value="GroEL-like equatorial domain"/>
    <property type="match status" value="1"/>
</dbReference>
<dbReference type="PRINTS" id="PR00298">
    <property type="entry name" value="CHAPERONIN60"/>
</dbReference>
<dbReference type="Gene3D" id="3.30.260.10">
    <property type="entry name" value="TCP-1-like chaperonin intermediate domain"/>
    <property type="match status" value="1"/>
</dbReference>
<accession>A0A554LX44</accession>
<reference evidence="10 11" key="1">
    <citation type="submission" date="2017-07" db="EMBL/GenBank/DDBJ databases">
        <title>Mechanisms for carbon and nitrogen cycling indicate functional differentiation within the Candidate Phyla Radiation.</title>
        <authorList>
            <person name="Danczak R.E."/>
            <person name="Johnston M.D."/>
            <person name="Kenah C."/>
            <person name="Slattery M."/>
            <person name="Wrighton K.C."/>
            <person name="Wilkins M.J."/>
        </authorList>
    </citation>
    <scope>NUCLEOTIDE SEQUENCE [LARGE SCALE GENOMIC DNA]</scope>
    <source>
        <strain evidence="10">Licking1014_2</strain>
    </source>
</reference>
<dbReference type="GO" id="GO:0140662">
    <property type="term" value="F:ATP-dependent protein folding chaperone"/>
    <property type="evidence" value="ECO:0007669"/>
    <property type="project" value="InterPro"/>
</dbReference>
<comment type="similarity">
    <text evidence="1 6 7">Belongs to the chaperonin (HSP60) family.</text>
</comment>
<dbReference type="NCBIfam" id="NF009489">
    <property type="entry name" value="PRK12851.1"/>
    <property type="match status" value="1"/>
</dbReference>
<feature type="binding site" evidence="6">
    <location>
        <begin position="478"/>
        <end position="480"/>
    </location>
    <ligand>
        <name>ATP</name>
        <dbReference type="ChEBI" id="CHEBI:30616"/>
    </ligand>
</feature>
<dbReference type="SUPFAM" id="SSF54849">
    <property type="entry name" value="GroEL-intermediate domain like"/>
    <property type="match status" value="1"/>
</dbReference>
<evidence type="ECO:0000256" key="3">
    <source>
        <dbReference type="ARBA" id="ARBA00022840"/>
    </source>
</evidence>
<dbReference type="HAMAP" id="MF_00600">
    <property type="entry name" value="CH60"/>
    <property type="match status" value="1"/>
</dbReference>
<comment type="subcellular location">
    <subcellularLocation>
        <location evidence="6">Cytoplasm</location>
    </subcellularLocation>
</comment>
<keyword evidence="5 6" id="KW-0413">Isomerase</keyword>
<evidence type="ECO:0000256" key="5">
    <source>
        <dbReference type="ARBA" id="ARBA00023235"/>
    </source>
</evidence>
<dbReference type="EMBL" id="VMGL01000003">
    <property type="protein sequence ID" value="TSC97437.1"/>
    <property type="molecule type" value="Genomic_DNA"/>
</dbReference>
<dbReference type="PANTHER" id="PTHR45633">
    <property type="entry name" value="60 KDA HEAT SHOCK PROTEIN, MITOCHONDRIAL"/>
    <property type="match status" value="1"/>
</dbReference>
<dbReference type="InterPro" id="IPR027413">
    <property type="entry name" value="GROEL-like_equatorial_sf"/>
</dbReference>
<sequence length="551" mass="58369">MAKQIKFAEQARQSIQRGVNQLANTVKVTLGPKGRNVVLDRGFGAPVITNDGVTIAKEIELSDKMENMGAQLIKEVATKTNDVAGDGTTTATILAQSMINEGIKNVTAGANPIAIKRGIDKGLTAAVEALKKQAKSVKNKEEIAQVASISAADPEIGNLIAELMEKAGRDGVITVEESQALGMDKEVVEGMQFDQGYVSAYMITDTSRMEAVLENPYILITDKKISAIVDILPLLEAIAATGKKDLVIIAEDVEGEALATLIVNKLRGTISALAIKAPGFGDRRKEILADIAVLTGGQVISEDTGIKLENATIDMLGSSRKVVSDKDKTTIVGGQGSKKDIDTRLTQIKTQLEKETSEYDKEKLQERLAKLSGGVGVIKVGAATEVELKEKKHRIEDAVSATKAAVEEGIIPGGGVALVDIIKAVDAAEVNGSEEKIGLNILRQSLEIPMRQIAENAGKDGSVIIEEVRRQEPGFGYDAAEDKYVDMLKAGIIDPLKVTRSALQNAASVAGLLLTTEAAVTDKPENKNSALPEMPAGMPSMGGMGMDDMGM</sequence>
<keyword evidence="4 6" id="KW-0143">Chaperone</keyword>
<dbReference type="SUPFAM" id="SSF48592">
    <property type="entry name" value="GroEL equatorial domain-like"/>
    <property type="match status" value="1"/>
</dbReference>
<dbReference type="InterPro" id="IPR027410">
    <property type="entry name" value="TCP-1-like_intermed_sf"/>
</dbReference>
<evidence type="ECO:0000256" key="6">
    <source>
        <dbReference type="HAMAP-Rule" id="MF_00600"/>
    </source>
</evidence>
<dbReference type="AlphaFoldDB" id="A0A554LX44"/>